<dbReference type="EMBL" id="BJLP01000059">
    <property type="protein sequence ID" value="GEA82387.1"/>
    <property type="molecule type" value="Genomic_DNA"/>
</dbReference>
<dbReference type="GO" id="GO:0004518">
    <property type="term" value="F:nuclease activity"/>
    <property type="evidence" value="ECO:0007669"/>
    <property type="project" value="UniProtKB-KW"/>
</dbReference>
<dbReference type="GO" id="GO:0016788">
    <property type="term" value="F:hydrolase activity, acting on ester bonds"/>
    <property type="evidence" value="ECO:0007669"/>
    <property type="project" value="UniProtKB-UniRule"/>
</dbReference>
<reference evidence="8 9" key="1">
    <citation type="submission" date="2019-06" db="EMBL/GenBank/DDBJ databases">
        <title>Whole genome shotgun sequence of Cellulomonas uda NBRC 3747.</title>
        <authorList>
            <person name="Hosoyama A."/>
            <person name="Uohara A."/>
            <person name="Ohji S."/>
            <person name="Ichikawa N."/>
        </authorList>
    </citation>
    <scope>NUCLEOTIDE SEQUENCE [LARGE SCALE GENOMIC DNA]</scope>
    <source>
        <strain evidence="8 9">NBRC 3747</strain>
    </source>
</reference>
<evidence type="ECO:0000256" key="4">
    <source>
        <dbReference type="ARBA" id="ARBA00022801"/>
    </source>
</evidence>
<evidence type="ECO:0000256" key="5">
    <source>
        <dbReference type="HAMAP-Rule" id="MF_00651"/>
    </source>
</evidence>
<evidence type="ECO:0000256" key="6">
    <source>
        <dbReference type="SAM" id="MobiDB-lite"/>
    </source>
</evidence>
<keyword evidence="3 5" id="KW-0540">Nuclease</keyword>
<accession>A0A4Y3KEF4</accession>
<comment type="function">
    <text evidence="5">Could be a nuclease involved in processing of the 5'-end of pre-16S rRNA.</text>
</comment>
<dbReference type="AlphaFoldDB" id="A0A4Y3KEF4"/>
<evidence type="ECO:0000256" key="3">
    <source>
        <dbReference type="ARBA" id="ARBA00022722"/>
    </source>
</evidence>
<dbReference type="SUPFAM" id="SSF53098">
    <property type="entry name" value="Ribonuclease H-like"/>
    <property type="match status" value="1"/>
</dbReference>
<dbReference type="NCBIfam" id="TIGR00250">
    <property type="entry name" value="RNAse_H_YqgF"/>
    <property type="match status" value="1"/>
</dbReference>
<dbReference type="InterPro" id="IPR005227">
    <property type="entry name" value="YqgF"/>
</dbReference>
<feature type="region of interest" description="Disordered" evidence="6">
    <location>
        <begin position="173"/>
        <end position="208"/>
    </location>
</feature>
<name>A0A4Y3KEF4_CELUD</name>
<dbReference type="RefSeq" id="WP_141322107.1">
    <property type="nucleotide sequence ID" value="NZ_JAAOZE010000001.1"/>
</dbReference>
<feature type="compositionally biased region" description="Low complexity" evidence="6">
    <location>
        <begin position="196"/>
        <end position="208"/>
    </location>
</feature>
<evidence type="ECO:0000259" key="7">
    <source>
        <dbReference type="SMART" id="SM00732"/>
    </source>
</evidence>
<dbReference type="GO" id="GO:0000967">
    <property type="term" value="P:rRNA 5'-end processing"/>
    <property type="evidence" value="ECO:0007669"/>
    <property type="project" value="UniProtKB-UniRule"/>
</dbReference>
<comment type="similarity">
    <text evidence="5">Belongs to the YqgF HJR family.</text>
</comment>
<keyword evidence="9" id="KW-1185">Reference proteome</keyword>
<dbReference type="Pfam" id="PF03652">
    <property type="entry name" value="RuvX"/>
    <property type="match status" value="1"/>
</dbReference>
<dbReference type="HAMAP" id="MF_00651">
    <property type="entry name" value="Nuclease_YqgF"/>
    <property type="match status" value="1"/>
</dbReference>
<sequence>MAYAPSGAPGHGTPGPGTPDDVAHDALARGPRLAVDVGTVRVGLAASDPDGMLATPVETLARDGRTRPGRLPKDLARVVREARERCARCVYVGLPRHLSGAESSSSHSARAYAGTLAQAVAPIEVRLVDERMSTVSAHQALWASGRSGRRHRDVVDQAAAVVILQYALDAERATGRRPGERVEVDPSLGPTGQGAVGDATDDGGATRT</sequence>
<dbReference type="EC" id="3.1.-.-" evidence="5"/>
<dbReference type="InterPro" id="IPR006641">
    <property type="entry name" value="YqgF/RNaseH-like_dom"/>
</dbReference>
<feature type="compositionally biased region" description="Basic and acidic residues" evidence="6">
    <location>
        <begin position="173"/>
        <end position="184"/>
    </location>
</feature>
<keyword evidence="4 5" id="KW-0378">Hydrolase</keyword>
<dbReference type="Gene3D" id="3.30.420.140">
    <property type="entry name" value="YqgF/RNase H-like domain"/>
    <property type="match status" value="1"/>
</dbReference>
<evidence type="ECO:0000256" key="1">
    <source>
        <dbReference type="ARBA" id="ARBA00022490"/>
    </source>
</evidence>
<keyword evidence="1 5" id="KW-0963">Cytoplasm</keyword>
<evidence type="ECO:0000313" key="9">
    <source>
        <dbReference type="Proteomes" id="UP000315842"/>
    </source>
</evidence>
<dbReference type="Proteomes" id="UP000315842">
    <property type="component" value="Unassembled WGS sequence"/>
</dbReference>
<dbReference type="PANTHER" id="PTHR33317:SF4">
    <property type="entry name" value="POLYNUCLEOTIDYL TRANSFERASE, RIBONUCLEASE H-LIKE SUPERFAMILY PROTEIN"/>
    <property type="match status" value="1"/>
</dbReference>
<protein>
    <recommendedName>
        <fullName evidence="5">Putative pre-16S rRNA nuclease</fullName>
        <ecNumber evidence="5">3.1.-.-</ecNumber>
    </recommendedName>
</protein>
<proteinExistence type="inferred from homology"/>
<evidence type="ECO:0000313" key="8">
    <source>
        <dbReference type="EMBL" id="GEA82387.1"/>
    </source>
</evidence>
<keyword evidence="2 5" id="KW-0690">Ribosome biogenesis</keyword>
<feature type="domain" description="YqgF/RNase H-like" evidence="7">
    <location>
        <begin position="30"/>
        <end position="137"/>
    </location>
</feature>
<feature type="region of interest" description="Disordered" evidence="6">
    <location>
        <begin position="1"/>
        <end position="24"/>
    </location>
</feature>
<gene>
    <name evidence="8" type="ORF">CUD01_28310</name>
</gene>
<dbReference type="InterPro" id="IPR012337">
    <property type="entry name" value="RNaseH-like_sf"/>
</dbReference>
<dbReference type="GO" id="GO:0005829">
    <property type="term" value="C:cytosol"/>
    <property type="evidence" value="ECO:0007669"/>
    <property type="project" value="TreeGrafter"/>
</dbReference>
<evidence type="ECO:0000256" key="2">
    <source>
        <dbReference type="ARBA" id="ARBA00022517"/>
    </source>
</evidence>
<dbReference type="SMART" id="SM00732">
    <property type="entry name" value="YqgFc"/>
    <property type="match status" value="1"/>
</dbReference>
<comment type="subcellular location">
    <subcellularLocation>
        <location evidence="5">Cytoplasm</location>
    </subcellularLocation>
</comment>
<dbReference type="PANTHER" id="PTHR33317">
    <property type="entry name" value="POLYNUCLEOTIDYL TRANSFERASE, RIBONUCLEASE H-LIKE SUPERFAMILY PROTEIN"/>
    <property type="match status" value="1"/>
</dbReference>
<organism evidence="8 9">
    <name type="scientific">Cellulomonas uda</name>
    <dbReference type="NCBI Taxonomy" id="1714"/>
    <lineage>
        <taxon>Bacteria</taxon>
        <taxon>Bacillati</taxon>
        <taxon>Actinomycetota</taxon>
        <taxon>Actinomycetes</taxon>
        <taxon>Micrococcales</taxon>
        <taxon>Cellulomonadaceae</taxon>
        <taxon>Cellulomonas</taxon>
    </lineage>
</organism>
<dbReference type="CDD" id="cd16964">
    <property type="entry name" value="YqgF"/>
    <property type="match status" value="1"/>
</dbReference>
<comment type="caution">
    <text evidence="8">The sequence shown here is derived from an EMBL/GenBank/DDBJ whole genome shotgun (WGS) entry which is preliminary data.</text>
</comment>
<dbReference type="InterPro" id="IPR037027">
    <property type="entry name" value="YqgF/RNaseH-like_dom_sf"/>
</dbReference>